<gene>
    <name evidence="3" type="ORF">SDC9_85525</name>
</gene>
<dbReference type="Gene3D" id="3.90.1150.10">
    <property type="entry name" value="Aspartate Aminotransferase, domain 1"/>
    <property type="match status" value="1"/>
</dbReference>
<evidence type="ECO:0000313" key="3">
    <source>
        <dbReference type="EMBL" id="MPM38894.1"/>
    </source>
</evidence>
<reference evidence="3" key="1">
    <citation type="submission" date="2019-08" db="EMBL/GenBank/DDBJ databases">
        <authorList>
            <person name="Kucharzyk K."/>
            <person name="Murdoch R.W."/>
            <person name="Higgins S."/>
            <person name="Loffler F."/>
        </authorList>
    </citation>
    <scope>NUCLEOTIDE SEQUENCE</scope>
</reference>
<evidence type="ECO:0000259" key="2">
    <source>
        <dbReference type="Pfam" id="PF00266"/>
    </source>
</evidence>
<dbReference type="Gene3D" id="3.40.640.10">
    <property type="entry name" value="Type I PLP-dependent aspartate aminotransferase-like (Major domain)"/>
    <property type="match status" value="1"/>
</dbReference>
<dbReference type="InterPro" id="IPR015422">
    <property type="entry name" value="PyrdxlP-dep_Trfase_small"/>
</dbReference>
<dbReference type="InterPro" id="IPR000192">
    <property type="entry name" value="Aminotrans_V_dom"/>
</dbReference>
<dbReference type="InterPro" id="IPR015421">
    <property type="entry name" value="PyrdxlP-dep_Trfase_major"/>
</dbReference>
<dbReference type="AlphaFoldDB" id="A0A644ZMB4"/>
<feature type="domain" description="Aminotransferase class V" evidence="2">
    <location>
        <begin position="1"/>
        <end position="192"/>
    </location>
</feature>
<evidence type="ECO:0000256" key="1">
    <source>
        <dbReference type="ARBA" id="ARBA00022898"/>
    </source>
</evidence>
<dbReference type="Pfam" id="PF00266">
    <property type="entry name" value="Aminotran_5"/>
    <property type="match status" value="1"/>
</dbReference>
<comment type="caution">
    <text evidence="3">The sequence shown here is derived from an EMBL/GenBank/DDBJ whole genome shotgun (WGS) entry which is preliminary data.</text>
</comment>
<accession>A0A644ZMB4</accession>
<organism evidence="3">
    <name type="scientific">bioreactor metagenome</name>
    <dbReference type="NCBI Taxonomy" id="1076179"/>
    <lineage>
        <taxon>unclassified sequences</taxon>
        <taxon>metagenomes</taxon>
        <taxon>ecological metagenomes</taxon>
    </lineage>
</organism>
<name>A0A644ZMB4_9ZZZZ</name>
<sequence length="202" mass="23083">MDVDKLKLDFVNFAPYKFMASRGIGVAYVSDRMCKLPHHKLLGKGDEVWELGTPTPSLFASISAVVDYVCWIGEHFVNVSDRRELFSEGMKRIALQERALMNYTVEGLRKIEGVTLFLDNNDLERKDFIIAIDINGKDLTECVKEYQRRGVTVYERVNTSIYSKRIVEALNFEGAIRVSPLHCHTCEEIDEFLRITAEIAAL</sequence>
<protein>
    <recommendedName>
        <fullName evidence="2">Aminotransferase class V domain-containing protein</fullName>
    </recommendedName>
</protein>
<dbReference type="InterPro" id="IPR015424">
    <property type="entry name" value="PyrdxlP-dep_Trfase"/>
</dbReference>
<dbReference type="PANTHER" id="PTHR43586:SF8">
    <property type="entry name" value="CYSTEINE DESULFURASE 1, CHLOROPLASTIC"/>
    <property type="match status" value="1"/>
</dbReference>
<proteinExistence type="predicted"/>
<dbReference type="SUPFAM" id="SSF53383">
    <property type="entry name" value="PLP-dependent transferases"/>
    <property type="match status" value="1"/>
</dbReference>
<dbReference type="PANTHER" id="PTHR43586">
    <property type="entry name" value="CYSTEINE DESULFURASE"/>
    <property type="match status" value="1"/>
</dbReference>
<keyword evidence="1" id="KW-0663">Pyridoxal phosphate</keyword>
<dbReference type="EMBL" id="VSSQ01008449">
    <property type="protein sequence ID" value="MPM38894.1"/>
    <property type="molecule type" value="Genomic_DNA"/>
</dbReference>